<dbReference type="WBParaSite" id="scaffold3011_cov152.g5826">
    <property type="protein sequence ID" value="scaffold3011_cov152.g5826"/>
    <property type="gene ID" value="scaffold3011_cov152.g5826"/>
</dbReference>
<proteinExistence type="predicted"/>
<sequence>MQSGSKNEINKENKKALIVMEFGGINLVEYIKELKNKHHYSIRNGGIHLDIKPENFVISQQCSVKLIDFGFSRFLSEGEQSISLDGMIYGTKGYIAKEVFEQNDNVTQKADVYSFGALIYKLVYKLEEELYTGNGLCFVNLNEIMPLAGHTNSNKDPLDRAMNRCTSENPDERPTISDVIYILRI</sequence>
<reference evidence="3" key="1">
    <citation type="submission" date="2022-11" db="UniProtKB">
        <authorList>
            <consortium name="WormBaseParasite"/>
        </authorList>
    </citation>
    <scope>IDENTIFICATION</scope>
</reference>
<dbReference type="SMART" id="SM00220">
    <property type="entry name" value="S_TKc"/>
    <property type="match status" value="1"/>
</dbReference>
<dbReference type="Gene3D" id="1.10.510.10">
    <property type="entry name" value="Transferase(Phosphotransferase) domain 1"/>
    <property type="match status" value="1"/>
</dbReference>
<dbReference type="PROSITE" id="PS50011">
    <property type="entry name" value="PROTEIN_KINASE_DOM"/>
    <property type="match status" value="1"/>
</dbReference>
<dbReference type="PANTHER" id="PTHR24362">
    <property type="entry name" value="SERINE/THREONINE-PROTEIN KINASE NEK"/>
    <property type="match status" value="1"/>
</dbReference>
<accession>A0A915M4N4</accession>
<dbReference type="PANTHER" id="PTHR24362:SF309">
    <property type="entry name" value="PROTEIN KINASE DOMAIN-CONTAINING PROTEIN"/>
    <property type="match status" value="1"/>
</dbReference>
<dbReference type="AlphaFoldDB" id="A0A915M4N4"/>
<name>A0A915M4N4_MELJA</name>
<organism evidence="2 3">
    <name type="scientific">Meloidogyne javanica</name>
    <name type="common">Root-knot nematode worm</name>
    <dbReference type="NCBI Taxonomy" id="6303"/>
    <lineage>
        <taxon>Eukaryota</taxon>
        <taxon>Metazoa</taxon>
        <taxon>Ecdysozoa</taxon>
        <taxon>Nematoda</taxon>
        <taxon>Chromadorea</taxon>
        <taxon>Rhabditida</taxon>
        <taxon>Tylenchina</taxon>
        <taxon>Tylenchomorpha</taxon>
        <taxon>Tylenchoidea</taxon>
        <taxon>Meloidogynidae</taxon>
        <taxon>Meloidogyninae</taxon>
        <taxon>Meloidogyne</taxon>
        <taxon>Meloidogyne incognita group</taxon>
    </lineage>
</organism>
<evidence type="ECO:0000259" key="1">
    <source>
        <dbReference type="PROSITE" id="PS50011"/>
    </source>
</evidence>
<dbReference type="Pfam" id="PF00069">
    <property type="entry name" value="Pkinase"/>
    <property type="match status" value="1"/>
</dbReference>
<dbReference type="InterPro" id="IPR000719">
    <property type="entry name" value="Prot_kinase_dom"/>
</dbReference>
<evidence type="ECO:0000313" key="2">
    <source>
        <dbReference type="Proteomes" id="UP000887561"/>
    </source>
</evidence>
<protein>
    <submittedName>
        <fullName evidence="3">Protein kinase domain-containing protein</fullName>
    </submittedName>
</protein>
<dbReference type="GO" id="GO:0005524">
    <property type="term" value="F:ATP binding"/>
    <property type="evidence" value="ECO:0007669"/>
    <property type="project" value="InterPro"/>
</dbReference>
<dbReference type="InterPro" id="IPR011009">
    <property type="entry name" value="Kinase-like_dom_sf"/>
</dbReference>
<evidence type="ECO:0000313" key="3">
    <source>
        <dbReference type="WBParaSite" id="scaffold3011_cov152.g5826"/>
    </source>
</evidence>
<feature type="domain" description="Protein kinase" evidence="1">
    <location>
        <begin position="1"/>
        <end position="185"/>
    </location>
</feature>
<keyword evidence="2" id="KW-1185">Reference proteome</keyword>
<dbReference type="GO" id="GO:0004672">
    <property type="term" value="F:protein kinase activity"/>
    <property type="evidence" value="ECO:0007669"/>
    <property type="project" value="InterPro"/>
</dbReference>
<dbReference type="SUPFAM" id="SSF56112">
    <property type="entry name" value="Protein kinase-like (PK-like)"/>
    <property type="match status" value="1"/>
</dbReference>
<dbReference type="Proteomes" id="UP000887561">
    <property type="component" value="Unplaced"/>
</dbReference>